<comment type="subunit">
    <text evidence="6">Component of the Mediator complex.</text>
</comment>
<gene>
    <name evidence="6" type="primary">MED6</name>
</gene>
<dbReference type="GO" id="GO:0006357">
    <property type="term" value="P:regulation of transcription by RNA polymerase II"/>
    <property type="evidence" value="ECO:0007669"/>
    <property type="project" value="InterPro"/>
</dbReference>
<keyword evidence="6" id="KW-0010">Activator</keyword>
<dbReference type="AlphaFoldDB" id="A0A0K2U9A6"/>
<evidence type="ECO:0000256" key="7">
    <source>
        <dbReference type="SAM" id="MobiDB-lite"/>
    </source>
</evidence>
<organism evidence="8">
    <name type="scientific">Lepeophtheirus salmonis</name>
    <name type="common">Salmon louse</name>
    <name type="synonym">Caligus salmonis</name>
    <dbReference type="NCBI Taxonomy" id="72036"/>
    <lineage>
        <taxon>Eukaryota</taxon>
        <taxon>Metazoa</taxon>
        <taxon>Ecdysozoa</taxon>
        <taxon>Arthropoda</taxon>
        <taxon>Crustacea</taxon>
        <taxon>Multicrustacea</taxon>
        <taxon>Hexanauplia</taxon>
        <taxon>Copepoda</taxon>
        <taxon>Siphonostomatoida</taxon>
        <taxon>Caligidae</taxon>
        <taxon>Lepeophtheirus</taxon>
    </lineage>
</organism>
<dbReference type="OrthoDB" id="344220at2759"/>
<evidence type="ECO:0000256" key="2">
    <source>
        <dbReference type="ARBA" id="ARBA00007526"/>
    </source>
</evidence>
<reference evidence="8" key="1">
    <citation type="submission" date="2014-05" db="EMBL/GenBank/DDBJ databases">
        <authorList>
            <person name="Chronopoulou M."/>
        </authorList>
    </citation>
    <scope>NUCLEOTIDE SEQUENCE</scope>
    <source>
        <tissue evidence="8">Whole organism</tissue>
    </source>
</reference>
<comment type="function">
    <text evidence="6">Component of the Mediator complex, a coactivator involved in the regulated transcription of nearly all RNA polymerase II-dependent genes. Mediator functions as a bridge to convey information from gene-specific regulatory proteins to the basal RNA polymerase II transcription machinery. Mediator is recruited to promoters by direct interactions with regulatory proteins and serves as a scaffold for the assembly of a functional preinitiation complex with RNA polymerase II and the general transcription factors.</text>
</comment>
<comment type="similarity">
    <text evidence="2 6">Belongs to the Mediator complex subunit 6 family.</text>
</comment>
<accession>A0A0K2U9A6</accession>
<name>A0A0K2U9A6_LEPSM</name>
<feature type="compositionally biased region" description="Basic and acidic residues" evidence="7">
    <location>
        <begin position="266"/>
        <end position="279"/>
    </location>
</feature>
<feature type="compositionally biased region" description="Basic residues" evidence="7">
    <location>
        <begin position="209"/>
        <end position="219"/>
    </location>
</feature>
<comment type="subcellular location">
    <subcellularLocation>
        <location evidence="1 6">Nucleus</location>
    </subcellularLocation>
</comment>
<feature type="region of interest" description="Disordered" evidence="7">
    <location>
        <begin position="196"/>
        <end position="307"/>
    </location>
</feature>
<keyword evidence="3 6" id="KW-0805">Transcription regulation</keyword>
<dbReference type="InterPro" id="IPR038566">
    <property type="entry name" value="Mediator_Med6_sf"/>
</dbReference>
<evidence type="ECO:0000256" key="5">
    <source>
        <dbReference type="ARBA" id="ARBA00023242"/>
    </source>
</evidence>
<dbReference type="GO" id="GO:0016592">
    <property type="term" value="C:mediator complex"/>
    <property type="evidence" value="ECO:0007669"/>
    <property type="project" value="InterPro"/>
</dbReference>
<evidence type="ECO:0000256" key="4">
    <source>
        <dbReference type="ARBA" id="ARBA00023163"/>
    </source>
</evidence>
<evidence type="ECO:0000313" key="8">
    <source>
        <dbReference type="EMBL" id="CDW34286.1"/>
    </source>
</evidence>
<evidence type="ECO:0000256" key="3">
    <source>
        <dbReference type="ARBA" id="ARBA00023015"/>
    </source>
</evidence>
<keyword evidence="5 6" id="KW-0539">Nucleus</keyword>
<evidence type="ECO:0000256" key="1">
    <source>
        <dbReference type="ARBA" id="ARBA00004123"/>
    </source>
</evidence>
<proteinExistence type="inferred from homology"/>
<dbReference type="EMBL" id="HACA01016925">
    <property type="protein sequence ID" value="CDW34286.1"/>
    <property type="molecule type" value="Transcribed_RNA"/>
</dbReference>
<protein>
    <recommendedName>
        <fullName evidence="6">Mediator of RNA polymerase II transcription subunit 6</fullName>
    </recommendedName>
    <alternativeName>
        <fullName evidence="6">Mediator complex subunit 6</fullName>
    </alternativeName>
</protein>
<keyword evidence="4 6" id="KW-0804">Transcription</keyword>
<evidence type="ECO:0000256" key="6">
    <source>
        <dbReference type="RuleBase" id="RU364143"/>
    </source>
</evidence>
<dbReference type="GO" id="GO:0003712">
    <property type="term" value="F:transcription coregulator activity"/>
    <property type="evidence" value="ECO:0007669"/>
    <property type="project" value="InterPro"/>
</dbReference>
<sequence length="307" mass="35663">MCLLYSVIFVYSLYYLKAGRFWIIWVSRTTDDREIVKMMSEPKLDSPLSISWHDSAWIPMLNAGNVLDYFSERSNPFYDRTCNNEVIKMQRLNPEQMQNMSGTEYILLHVQEPILYVIRKQLRLQGRVMPLTDYYIVAGIVYQAPDLGSVLNSRILSSVHHLSSAFEEARHYAKYHPSKGYWWDFEPAKRPGFPHHYFPSLNPIPKSPQNKKKKKKKSSKKQEHKEEPSSLFQRRRVDTILEMITGMFPPKTNQPSLPPPPPQPVEEVKTEVVKTEVKTEPTNPQNGVKREAPTKTPSDNTKKPKTS</sequence>
<dbReference type="Pfam" id="PF04934">
    <property type="entry name" value="Med6"/>
    <property type="match status" value="1"/>
</dbReference>
<dbReference type="Gene3D" id="3.10.450.580">
    <property type="entry name" value="Mediator complex, subunit Med6"/>
    <property type="match status" value="1"/>
</dbReference>
<dbReference type="PANTHER" id="PTHR13104">
    <property type="entry name" value="MED-6-RELATED"/>
    <property type="match status" value="1"/>
</dbReference>
<dbReference type="InterPro" id="IPR007018">
    <property type="entry name" value="Mediator_Med6"/>
</dbReference>